<reference evidence="3 4" key="1">
    <citation type="submission" date="2023-07" db="EMBL/GenBank/DDBJ databases">
        <title>Genomic Encyclopedia of Type Strains, Phase IV (KMG-IV): sequencing the most valuable type-strain genomes for metagenomic binning, comparative biology and taxonomic classification.</title>
        <authorList>
            <person name="Goeker M."/>
        </authorList>
    </citation>
    <scope>NUCLEOTIDE SEQUENCE [LARGE SCALE GENOMIC DNA]</scope>
    <source>
        <strain evidence="3 4">DSM 18695</strain>
    </source>
</reference>
<protein>
    <submittedName>
        <fullName evidence="3">Dienelactone hydrolase</fullName>
    </submittedName>
</protein>
<dbReference type="Gene3D" id="3.40.50.1820">
    <property type="entry name" value="alpha/beta hydrolase"/>
    <property type="match status" value="1"/>
</dbReference>
<organism evidence="3 4">
    <name type="scientific">Caulobacter ginsengisoli</name>
    <dbReference type="NCBI Taxonomy" id="400775"/>
    <lineage>
        <taxon>Bacteria</taxon>
        <taxon>Pseudomonadati</taxon>
        <taxon>Pseudomonadota</taxon>
        <taxon>Alphaproteobacteria</taxon>
        <taxon>Caulobacterales</taxon>
        <taxon>Caulobacteraceae</taxon>
        <taxon>Caulobacter</taxon>
    </lineage>
</organism>
<evidence type="ECO:0000259" key="2">
    <source>
        <dbReference type="Pfam" id="PF01738"/>
    </source>
</evidence>
<dbReference type="GO" id="GO:0016787">
    <property type="term" value="F:hydrolase activity"/>
    <property type="evidence" value="ECO:0007669"/>
    <property type="project" value="UniProtKB-KW"/>
</dbReference>
<accession>A0ABU0IWP3</accession>
<dbReference type="PANTHER" id="PTHR22946:SF9">
    <property type="entry name" value="POLYKETIDE TRANSFERASE AF380"/>
    <property type="match status" value="1"/>
</dbReference>
<feature type="domain" description="Dienelactone hydrolase" evidence="2">
    <location>
        <begin position="36"/>
        <end position="235"/>
    </location>
</feature>
<dbReference type="PANTHER" id="PTHR22946">
    <property type="entry name" value="DIENELACTONE HYDROLASE DOMAIN-CONTAINING PROTEIN-RELATED"/>
    <property type="match status" value="1"/>
</dbReference>
<dbReference type="RefSeq" id="WP_307350611.1">
    <property type="nucleotide sequence ID" value="NZ_JAUSVS010000006.1"/>
</dbReference>
<dbReference type="InterPro" id="IPR050261">
    <property type="entry name" value="FrsA_esterase"/>
</dbReference>
<keyword evidence="4" id="KW-1185">Reference proteome</keyword>
<dbReference type="InterPro" id="IPR002925">
    <property type="entry name" value="Dienelactn_hydro"/>
</dbReference>
<evidence type="ECO:0000256" key="1">
    <source>
        <dbReference type="ARBA" id="ARBA00022801"/>
    </source>
</evidence>
<evidence type="ECO:0000313" key="3">
    <source>
        <dbReference type="EMBL" id="MDQ0465362.1"/>
    </source>
</evidence>
<comment type="caution">
    <text evidence="3">The sequence shown here is derived from an EMBL/GenBank/DDBJ whole genome shotgun (WGS) entry which is preliminary data.</text>
</comment>
<dbReference type="InterPro" id="IPR029058">
    <property type="entry name" value="AB_hydrolase_fold"/>
</dbReference>
<sequence>MIQLGRTGGAGLKAAEWGEVLARGATVQRPLLAMARVPVVLQFHGCGGAEPFLQTYGKTATDLGVAAVTIDSFRPRGMSNLDGKLFVCTGTTLRGAQRAADVFAMLAWARAQPWADPDRIALAGWSHGGWTIMDALAMGSNAARVTGIADADPAALQGVKGAFLVYPYASFPSLTSAQGWPGAKPPVTAILGGKDQVVGVNGPQKALQRLTRDGVSVETTLFPDATHAFDDDHANDPRAKYRPDLLETSRGLYAGMLKRAFG</sequence>
<dbReference type="Proteomes" id="UP001228905">
    <property type="component" value="Unassembled WGS sequence"/>
</dbReference>
<proteinExistence type="predicted"/>
<dbReference type="Pfam" id="PF01738">
    <property type="entry name" value="DLH"/>
    <property type="match status" value="1"/>
</dbReference>
<name>A0ABU0IWP3_9CAUL</name>
<keyword evidence="1 3" id="KW-0378">Hydrolase</keyword>
<gene>
    <name evidence="3" type="ORF">QO010_003149</name>
</gene>
<dbReference type="EMBL" id="JAUSVS010000006">
    <property type="protein sequence ID" value="MDQ0465362.1"/>
    <property type="molecule type" value="Genomic_DNA"/>
</dbReference>
<evidence type="ECO:0000313" key="4">
    <source>
        <dbReference type="Proteomes" id="UP001228905"/>
    </source>
</evidence>
<dbReference type="SUPFAM" id="SSF53474">
    <property type="entry name" value="alpha/beta-Hydrolases"/>
    <property type="match status" value="1"/>
</dbReference>